<feature type="domain" description="Cupin type-2" evidence="2">
    <location>
        <begin position="46"/>
        <end position="114"/>
    </location>
</feature>
<dbReference type="SUPFAM" id="SSF51182">
    <property type="entry name" value="RmlC-like cupins"/>
    <property type="match status" value="1"/>
</dbReference>
<dbReference type="InterPro" id="IPR013096">
    <property type="entry name" value="Cupin_2"/>
</dbReference>
<protein>
    <submittedName>
        <fullName evidence="3">Cupin</fullName>
    </submittedName>
</protein>
<dbReference type="EMBL" id="NVUL01000077">
    <property type="protein sequence ID" value="PCI75347.1"/>
    <property type="molecule type" value="Genomic_DNA"/>
</dbReference>
<evidence type="ECO:0000313" key="3">
    <source>
        <dbReference type="EMBL" id="PCI75347.1"/>
    </source>
</evidence>
<keyword evidence="1" id="KW-0732">Signal</keyword>
<dbReference type="AlphaFoldDB" id="A0A2A4WZU5"/>
<feature type="chain" id="PRO_5012969452" evidence="1">
    <location>
        <begin position="23"/>
        <end position="129"/>
    </location>
</feature>
<dbReference type="InterPro" id="IPR014710">
    <property type="entry name" value="RmlC-like_jellyroll"/>
</dbReference>
<proteinExistence type="predicted"/>
<accession>A0A2A4WZU5</accession>
<sequence length="129" mass="13967">MKNFQQALVAVVLAVFSTLSLAADGPPVTVVIPDLPANQEMLILEINLEPGQESSPHRHTAHVFVYVLEGKVNMQVAGEEMVTLSPGEMFYENPGNIHTVSQNASDTETAKFLVHMLRTTGTPVSVPVE</sequence>
<dbReference type="Gene3D" id="2.60.120.10">
    <property type="entry name" value="Jelly Rolls"/>
    <property type="match status" value="1"/>
</dbReference>
<reference evidence="4" key="1">
    <citation type="submission" date="2017-08" db="EMBL/GenBank/DDBJ databases">
        <title>A dynamic microbial community with high functional redundancy inhabits the cold, oxic subseafloor aquifer.</title>
        <authorList>
            <person name="Tully B.J."/>
            <person name="Wheat C.G."/>
            <person name="Glazer B.T."/>
            <person name="Huber J.A."/>
        </authorList>
    </citation>
    <scope>NUCLEOTIDE SEQUENCE [LARGE SCALE GENOMIC DNA]</scope>
</reference>
<gene>
    <name evidence="3" type="ORF">COB20_13155</name>
</gene>
<feature type="signal peptide" evidence="1">
    <location>
        <begin position="1"/>
        <end position="22"/>
    </location>
</feature>
<evidence type="ECO:0000256" key="1">
    <source>
        <dbReference type="SAM" id="SignalP"/>
    </source>
</evidence>
<dbReference type="InterPro" id="IPR011051">
    <property type="entry name" value="RmlC_Cupin_sf"/>
</dbReference>
<evidence type="ECO:0000259" key="2">
    <source>
        <dbReference type="Pfam" id="PF07883"/>
    </source>
</evidence>
<evidence type="ECO:0000313" key="4">
    <source>
        <dbReference type="Proteomes" id="UP000218767"/>
    </source>
</evidence>
<dbReference type="Pfam" id="PF07883">
    <property type="entry name" value="Cupin_2"/>
    <property type="match status" value="1"/>
</dbReference>
<dbReference type="PANTHER" id="PTHR38599:SF1">
    <property type="entry name" value="CUPIN DOMAIN PROTEIN (AFU_ORTHOLOGUE AFUA_3G13620)"/>
    <property type="match status" value="1"/>
</dbReference>
<dbReference type="Proteomes" id="UP000218767">
    <property type="component" value="Unassembled WGS sequence"/>
</dbReference>
<name>A0A2A4WZU5_9GAMM</name>
<comment type="caution">
    <text evidence="3">The sequence shown here is derived from an EMBL/GenBank/DDBJ whole genome shotgun (WGS) entry which is preliminary data.</text>
</comment>
<organism evidence="3 4">
    <name type="scientific">SAR86 cluster bacterium</name>
    <dbReference type="NCBI Taxonomy" id="2030880"/>
    <lineage>
        <taxon>Bacteria</taxon>
        <taxon>Pseudomonadati</taxon>
        <taxon>Pseudomonadota</taxon>
        <taxon>Gammaproteobacteria</taxon>
        <taxon>SAR86 cluster</taxon>
    </lineage>
</organism>
<dbReference type="PANTHER" id="PTHR38599">
    <property type="entry name" value="CUPIN DOMAIN PROTEIN (AFU_ORTHOLOGUE AFUA_3G13620)"/>
    <property type="match status" value="1"/>
</dbReference>
<dbReference type="CDD" id="cd02234">
    <property type="entry name" value="cupin_BLR7677-like"/>
    <property type="match status" value="1"/>
</dbReference>